<dbReference type="InterPro" id="IPR054710">
    <property type="entry name" value="Tri101-like_N"/>
</dbReference>
<dbReference type="OrthoDB" id="3548654at2759"/>
<evidence type="ECO:0000256" key="1">
    <source>
        <dbReference type="ARBA" id="ARBA00022679"/>
    </source>
</evidence>
<keyword evidence="1 3" id="KW-0808">Transferase</keyword>
<organism evidence="3 4">
    <name type="scientific">Moelleriella libera RCEF 2490</name>
    <dbReference type="NCBI Taxonomy" id="1081109"/>
    <lineage>
        <taxon>Eukaryota</taxon>
        <taxon>Fungi</taxon>
        <taxon>Dikarya</taxon>
        <taxon>Ascomycota</taxon>
        <taxon>Pezizomycotina</taxon>
        <taxon>Sordariomycetes</taxon>
        <taxon>Hypocreomycetidae</taxon>
        <taxon>Hypocreales</taxon>
        <taxon>Clavicipitaceae</taxon>
        <taxon>Moelleriella</taxon>
    </lineage>
</organism>
<dbReference type="EMBL" id="AZGY01000002">
    <property type="protein sequence ID" value="OAA32128.1"/>
    <property type="molecule type" value="Genomic_DNA"/>
</dbReference>
<protein>
    <submittedName>
        <fullName evidence="3">C-8 acyltransferase</fullName>
    </submittedName>
</protein>
<dbReference type="InterPro" id="IPR050317">
    <property type="entry name" value="Plant_Fungal_Acyltransferase"/>
</dbReference>
<dbReference type="PANTHER" id="PTHR31642:SF310">
    <property type="entry name" value="FATTY ALCOHOL:CAFFEOYL-COA ACYLTRANSFERASE"/>
    <property type="match status" value="1"/>
</dbReference>
<dbReference type="Proteomes" id="UP000078544">
    <property type="component" value="Unassembled WGS sequence"/>
</dbReference>
<name>A0A166U6R1_9HYPO</name>
<dbReference type="InterPro" id="IPR023213">
    <property type="entry name" value="CAT-like_dom_sf"/>
</dbReference>
<evidence type="ECO:0000259" key="2">
    <source>
        <dbReference type="Pfam" id="PF22664"/>
    </source>
</evidence>
<dbReference type="STRING" id="1081109.A0A166U6R1"/>
<gene>
    <name evidence="3" type="ORF">AAL_01460</name>
</gene>
<keyword evidence="4" id="KW-1185">Reference proteome</keyword>
<keyword evidence="3" id="KW-0012">Acyltransferase</keyword>
<evidence type="ECO:0000313" key="4">
    <source>
        <dbReference type="Proteomes" id="UP000078544"/>
    </source>
</evidence>
<feature type="domain" description="Trichothecene 3-O-acetyltransferase-like N-terminal" evidence="2">
    <location>
        <begin position="25"/>
        <end position="171"/>
    </location>
</feature>
<accession>A0A166U6R1</accession>
<dbReference type="AlphaFoldDB" id="A0A166U6R1"/>
<sequence length="506" mass="55783">MTTGRMDSPSSRLLGTWNQVAMRAYVRQVFCFPLDKTFDDLRALYKRIRDGLSLASTHLPHFAGTLRVSSNPAGRAFLSTSADDTVSLMMFDHREDASFYWTYPKLKASGFPCKAFVGPLFSLPYELQEDGPPVPITEVHARIIHGGLLLCFYMHHSVSDGIGMCAFVSTFAGHTFPNEGRASGKRTTARLDADVDIDIPSTSTAKLVRDSAFEQLLQRCPEYVALDEPTGPTASPCIRHGNLPPLCDVAKTGRIFRFGPDKIAKLKSIARAWASATLATSWPSTFACLAAVTWSFCTVSRIVSRPTSTRNPSRLLVPVSWRRRAFQSQLAGYASNAVCIAQASTDVRHHLAASTTEAPFSRRIIQEAALGKLICLIDESINRVDDDFVRLRTALFRAAPDPRYVGINVDPQDPLHFVVNSWRHLGGDIEFSLPGMMEPKMPEVDGGRRTADAVRRAQPEWNMGAGLILPGKENSDYEILVTLDEASMANLLANAGWNSWVSETVE</sequence>
<dbReference type="Gene3D" id="3.30.559.10">
    <property type="entry name" value="Chloramphenicol acetyltransferase-like domain"/>
    <property type="match status" value="2"/>
</dbReference>
<dbReference type="Pfam" id="PF22664">
    <property type="entry name" value="TRI-like_N"/>
    <property type="match status" value="1"/>
</dbReference>
<dbReference type="GO" id="GO:0016747">
    <property type="term" value="F:acyltransferase activity, transferring groups other than amino-acyl groups"/>
    <property type="evidence" value="ECO:0007669"/>
    <property type="project" value="TreeGrafter"/>
</dbReference>
<proteinExistence type="predicted"/>
<evidence type="ECO:0000313" key="3">
    <source>
        <dbReference type="EMBL" id="OAA32128.1"/>
    </source>
</evidence>
<dbReference type="PANTHER" id="PTHR31642">
    <property type="entry name" value="TRICHOTHECENE 3-O-ACETYLTRANSFERASE"/>
    <property type="match status" value="1"/>
</dbReference>
<reference evidence="3 4" key="1">
    <citation type="journal article" date="2016" name="Genome Biol. Evol.">
        <title>Divergent and convergent evolution of fungal pathogenicity.</title>
        <authorList>
            <person name="Shang Y."/>
            <person name="Xiao G."/>
            <person name="Zheng P."/>
            <person name="Cen K."/>
            <person name="Zhan S."/>
            <person name="Wang C."/>
        </authorList>
    </citation>
    <scope>NUCLEOTIDE SEQUENCE [LARGE SCALE GENOMIC DNA]</scope>
    <source>
        <strain evidence="3 4">RCEF 2490</strain>
    </source>
</reference>
<comment type="caution">
    <text evidence="3">The sequence shown here is derived from an EMBL/GenBank/DDBJ whole genome shotgun (WGS) entry which is preliminary data.</text>
</comment>